<dbReference type="Gene3D" id="3.20.20.370">
    <property type="entry name" value="Glycoside hydrolase/deacetylase"/>
    <property type="match status" value="1"/>
</dbReference>
<dbReference type="AlphaFoldDB" id="A0A2H0M1M0"/>
<dbReference type="GO" id="GO:0005975">
    <property type="term" value="P:carbohydrate metabolic process"/>
    <property type="evidence" value="ECO:0007669"/>
    <property type="project" value="InterPro"/>
</dbReference>
<dbReference type="InterPro" id="IPR011330">
    <property type="entry name" value="Glyco_hydro/deAcase_b/a-brl"/>
</dbReference>
<evidence type="ECO:0000313" key="2">
    <source>
        <dbReference type="EMBL" id="PIQ89625.1"/>
    </source>
</evidence>
<evidence type="ECO:0000259" key="1">
    <source>
        <dbReference type="Pfam" id="PF08241"/>
    </source>
</evidence>
<dbReference type="InterPro" id="IPR029063">
    <property type="entry name" value="SAM-dependent_MTases_sf"/>
</dbReference>
<dbReference type="InterPro" id="IPR013216">
    <property type="entry name" value="Methyltransf_11"/>
</dbReference>
<sequence length="584" mass="66570">MPEKGTFIISIDVELAWGMFDRGRHLNLARAYEKSRFIIRELLKLFAKYNISVTWAIVGHLFLDSCRKDDGIVHSDIIRPQHSWFSGDWFKDDPASDIRENNLWYGRDIIELIKEAVSGHEIASHSFSHIIFSDSGCSREAAESDIAKCVKIAQENGIKLDSFVFPRNGVGYLDLLSKYGFKAYRKSEAKIDRKNGRLLFAMRLFDLIRDALPIAPPVGDLAFDAQHNLSAIPQSMLFRYAHGSSKVVLPNIRFLKAKMALKKAAKEKKIFHLWFHPINFAWDTQRLLIEFEKILKFAAALREKGLLDILPMREVANRAVLDNSILDKFNPEGVDLHDERAHCFRDDYSSSLADYRSSAFKFGRKKILDDFSEVLGGLSAGSRVLDLGCGTGYFLNRLIEQNFKAIGVDLSNQMLKELKEANGSACVQRADARNLPFQDNTFDAVISIETIRYFSDRSVMLNEIFRVLKPNGLAFITAAPLFSGNLYGIFNTLCRLLRLKPLVSCYQSFETAGSLKRRLLLAGFENVKIKGHFFGPYFILDKISPRVSAKLISRFERFDDRLSKIKILRNFSNHLVVIARKLKK</sequence>
<protein>
    <recommendedName>
        <fullName evidence="1">Methyltransferase type 11 domain-containing protein</fullName>
    </recommendedName>
</protein>
<reference evidence="2 3" key="1">
    <citation type="submission" date="2017-09" db="EMBL/GenBank/DDBJ databases">
        <title>Depth-based differentiation of microbial function through sediment-hosted aquifers and enrichment of novel symbionts in the deep terrestrial subsurface.</title>
        <authorList>
            <person name="Probst A.J."/>
            <person name="Ladd B."/>
            <person name="Jarett J.K."/>
            <person name="Geller-Mcgrath D.E."/>
            <person name="Sieber C.M."/>
            <person name="Emerson J.B."/>
            <person name="Anantharaman K."/>
            <person name="Thomas B.C."/>
            <person name="Malmstrom R."/>
            <person name="Stieglmeier M."/>
            <person name="Klingl A."/>
            <person name="Woyke T."/>
            <person name="Ryan C.M."/>
            <person name="Banfield J.F."/>
        </authorList>
    </citation>
    <scope>NUCLEOTIDE SEQUENCE [LARGE SCALE GENOMIC DNA]</scope>
    <source>
        <strain evidence="2">CG11_big_fil_rev_8_21_14_0_20_42_13</strain>
    </source>
</reference>
<dbReference type="SUPFAM" id="SSF88713">
    <property type="entry name" value="Glycoside hydrolase/deacetylase"/>
    <property type="match status" value="1"/>
</dbReference>
<dbReference type="PANTHER" id="PTHR43591:SF110">
    <property type="entry name" value="RHODANESE DOMAIN-CONTAINING PROTEIN"/>
    <property type="match status" value="1"/>
</dbReference>
<proteinExistence type="predicted"/>
<evidence type="ECO:0000313" key="3">
    <source>
        <dbReference type="Proteomes" id="UP000229641"/>
    </source>
</evidence>
<dbReference type="PANTHER" id="PTHR43591">
    <property type="entry name" value="METHYLTRANSFERASE"/>
    <property type="match status" value="1"/>
</dbReference>
<comment type="caution">
    <text evidence="2">The sequence shown here is derived from an EMBL/GenBank/DDBJ whole genome shotgun (WGS) entry which is preliminary data.</text>
</comment>
<dbReference type="Pfam" id="PF08241">
    <property type="entry name" value="Methyltransf_11"/>
    <property type="match status" value="1"/>
</dbReference>
<dbReference type="Proteomes" id="UP000229641">
    <property type="component" value="Unassembled WGS sequence"/>
</dbReference>
<dbReference type="GO" id="GO:0008757">
    <property type="term" value="F:S-adenosylmethionine-dependent methyltransferase activity"/>
    <property type="evidence" value="ECO:0007669"/>
    <property type="project" value="InterPro"/>
</dbReference>
<dbReference type="SUPFAM" id="SSF53335">
    <property type="entry name" value="S-adenosyl-L-methionine-dependent methyltransferases"/>
    <property type="match status" value="1"/>
</dbReference>
<dbReference type="EMBL" id="PCWA01000030">
    <property type="protein sequence ID" value="PIQ89625.1"/>
    <property type="molecule type" value="Genomic_DNA"/>
</dbReference>
<dbReference type="Gene3D" id="3.40.50.150">
    <property type="entry name" value="Vaccinia Virus protein VP39"/>
    <property type="match status" value="1"/>
</dbReference>
<feature type="domain" description="Methyltransferase type 11" evidence="1">
    <location>
        <begin position="385"/>
        <end position="476"/>
    </location>
</feature>
<name>A0A2H0M1M0_9BACT</name>
<organism evidence="2 3">
    <name type="scientific">Candidatus Ghiorseimicrobium undicola</name>
    <dbReference type="NCBI Taxonomy" id="1974746"/>
    <lineage>
        <taxon>Bacteria</taxon>
        <taxon>Pseudomonadati</taxon>
        <taxon>Candidatus Omnitrophota</taxon>
        <taxon>Candidatus Ghiorseimicrobium</taxon>
    </lineage>
</organism>
<dbReference type="CDD" id="cd02440">
    <property type="entry name" value="AdoMet_MTases"/>
    <property type="match status" value="1"/>
</dbReference>
<gene>
    <name evidence="2" type="ORF">COV72_02080</name>
</gene>
<accession>A0A2H0M1M0</accession>